<evidence type="ECO:0000256" key="4">
    <source>
        <dbReference type="ARBA" id="ARBA00022970"/>
    </source>
</evidence>
<dbReference type="Gene3D" id="3.40.50.2300">
    <property type="match status" value="2"/>
</dbReference>
<organism evidence="6 7">
    <name type="scientific">Ideonella alba</name>
    <dbReference type="NCBI Taxonomy" id="2824118"/>
    <lineage>
        <taxon>Bacteria</taxon>
        <taxon>Pseudomonadati</taxon>
        <taxon>Pseudomonadota</taxon>
        <taxon>Betaproteobacteria</taxon>
        <taxon>Burkholderiales</taxon>
        <taxon>Sphaerotilaceae</taxon>
        <taxon>Ideonella</taxon>
    </lineage>
</organism>
<proteinExistence type="inferred from homology"/>
<keyword evidence="4" id="KW-0029">Amino-acid transport</keyword>
<dbReference type="PROSITE" id="PS51318">
    <property type="entry name" value="TAT"/>
    <property type="match status" value="1"/>
</dbReference>
<evidence type="ECO:0000256" key="2">
    <source>
        <dbReference type="ARBA" id="ARBA00022448"/>
    </source>
</evidence>
<comment type="caution">
    <text evidence="6">The sequence shown here is derived from an EMBL/GenBank/DDBJ whole genome shotgun (WGS) entry which is preliminary data.</text>
</comment>
<evidence type="ECO:0000256" key="1">
    <source>
        <dbReference type="ARBA" id="ARBA00010062"/>
    </source>
</evidence>
<dbReference type="RefSeq" id="WP_210856802.1">
    <property type="nucleotide sequence ID" value="NZ_JAGQDD010000024.1"/>
</dbReference>
<dbReference type="InterPro" id="IPR028082">
    <property type="entry name" value="Peripla_BP_I"/>
</dbReference>
<accession>A0A940YNV1</accession>
<protein>
    <submittedName>
        <fullName evidence="6">ABC transporter substrate-binding protein</fullName>
    </submittedName>
</protein>
<evidence type="ECO:0000256" key="3">
    <source>
        <dbReference type="ARBA" id="ARBA00022729"/>
    </source>
</evidence>
<feature type="domain" description="Leucine-binding protein" evidence="5">
    <location>
        <begin position="43"/>
        <end position="371"/>
    </location>
</feature>
<keyword evidence="7" id="KW-1185">Reference proteome</keyword>
<dbReference type="Pfam" id="PF13458">
    <property type="entry name" value="Peripla_BP_6"/>
    <property type="match status" value="1"/>
</dbReference>
<reference evidence="6 7" key="1">
    <citation type="submission" date="2021-04" db="EMBL/GenBank/DDBJ databases">
        <title>The genome sequence of Ideonella sp. 3Y2.</title>
        <authorList>
            <person name="Liu Y."/>
        </authorList>
    </citation>
    <scope>NUCLEOTIDE SEQUENCE [LARGE SCALE GENOMIC DNA]</scope>
    <source>
        <strain evidence="6 7">3Y2</strain>
    </source>
</reference>
<evidence type="ECO:0000313" key="7">
    <source>
        <dbReference type="Proteomes" id="UP000676246"/>
    </source>
</evidence>
<dbReference type="PRINTS" id="PR00337">
    <property type="entry name" value="LEUILEVALBP"/>
</dbReference>
<evidence type="ECO:0000259" key="5">
    <source>
        <dbReference type="Pfam" id="PF13458"/>
    </source>
</evidence>
<dbReference type="SUPFAM" id="SSF53822">
    <property type="entry name" value="Periplasmic binding protein-like I"/>
    <property type="match status" value="1"/>
</dbReference>
<keyword evidence="2" id="KW-0813">Transport</keyword>
<evidence type="ECO:0000313" key="6">
    <source>
        <dbReference type="EMBL" id="MBQ0933134.1"/>
    </source>
</evidence>
<dbReference type="GO" id="GO:0006865">
    <property type="term" value="P:amino acid transport"/>
    <property type="evidence" value="ECO:0007669"/>
    <property type="project" value="UniProtKB-KW"/>
</dbReference>
<dbReference type="Proteomes" id="UP000676246">
    <property type="component" value="Unassembled WGS sequence"/>
</dbReference>
<dbReference type="PANTHER" id="PTHR47235:SF1">
    <property type="entry name" value="BLR6548 PROTEIN"/>
    <property type="match status" value="1"/>
</dbReference>
<keyword evidence="3" id="KW-0732">Signal</keyword>
<gene>
    <name evidence="6" type="ORF">KAK03_21900</name>
</gene>
<dbReference type="PANTHER" id="PTHR47235">
    <property type="entry name" value="BLR6548 PROTEIN"/>
    <property type="match status" value="1"/>
</dbReference>
<dbReference type="EMBL" id="JAGQDD010000024">
    <property type="protein sequence ID" value="MBQ0933134.1"/>
    <property type="molecule type" value="Genomic_DNA"/>
</dbReference>
<dbReference type="InterPro" id="IPR028081">
    <property type="entry name" value="Leu-bd"/>
</dbReference>
<dbReference type="AlphaFoldDB" id="A0A940YNV1"/>
<sequence length="387" mass="41885">MGADHSSRRHWLARLVAGGWALAGARAVHAQATPGVSPQAILIGQVLSMQAGRNDHGVATRQGVEAGVRRVNAEGGILGRQLQIRVADDDAKPDQAEALAHQLVADGVFLLFGSIEGGPSNAVMKAANAKNVPFFAPMAGSPTLRRPLQPLVFPVRAEHRDEFRALLAHGGSLGMRRAAFLQSDTEVGRLHLANVQLACADLGWQPPLALPIGSEVSDAQITAMVQRLREARCELIFNHGSIGVYERLIRALRQAGLGIACYGVNSGSAQLAKRLGELSHGMLFTQVVPSPWERKTALTRDYQTDFRAAFPDPEFSYGSLEGYLSVRALAEALRRSGRDLSRAGFVKTLETASFEVAGFKLRYTREEHIGSTFVDTALVTRDGRFRH</sequence>
<dbReference type="InterPro" id="IPR006311">
    <property type="entry name" value="TAT_signal"/>
</dbReference>
<dbReference type="InterPro" id="IPR000709">
    <property type="entry name" value="Leu_Ile_Val-bd"/>
</dbReference>
<name>A0A940YNV1_9BURK</name>
<comment type="similarity">
    <text evidence="1">Belongs to the leucine-binding protein family.</text>
</comment>
<dbReference type="CDD" id="cd06326">
    <property type="entry name" value="PBP1_ABC_ligand_binding-like"/>
    <property type="match status" value="1"/>
</dbReference>